<sequence>MSRTNFARTIALALLLTTASLLSWQAGAAKITTKALDASANNINSSRVELSHATEEPAVVVAPAAVIVESKANDEDELKYEAEVEADNAAAADTEADVEAADDDDDDDEEEDEDEDGEAESAAGAHKPAKSETALTAAEKNEDATASFSVWGMVRNVWNWIRDDLSESLFGDDDADATTGAQKALVREVRDVSDAAMAAVESRTFGKIRRLQMALIPLIFKFGILTAMVAFLIMLGMKTLFLVKLLVLMNAAAILAKFITLKSNFGGYEHSASQWNYQTWTPHATGGWGASAPSAPYSHGSEQHPSKEIHLHIHNGQVQGYGAGGHGGSNGWESRSDPYGAYAPTPSNEGENELNNQGPIAMLPTNYPSNPVYGNQ</sequence>
<feature type="region of interest" description="Disordered" evidence="1">
    <location>
        <begin position="85"/>
        <end position="138"/>
    </location>
</feature>
<organism evidence="4">
    <name type="scientific">Bactrocera latifrons</name>
    <name type="common">Malaysian fruit fly</name>
    <name type="synonym">Chaetodacus latifrons</name>
    <dbReference type="NCBI Taxonomy" id="174628"/>
    <lineage>
        <taxon>Eukaryota</taxon>
        <taxon>Metazoa</taxon>
        <taxon>Ecdysozoa</taxon>
        <taxon>Arthropoda</taxon>
        <taxon>Hexapoda</taxon>
        <taxon>Insecta</taxon>
        <taxon>Pterygota</taxon>
        <taxon>Neoptera</taxon>
        <taxon>Endopterygota</taxon>
        <taxon>Diptera</taxon>
        <taxon>Brachycera</taxon>
        <taxon>Muscomorpha</taxon>
        <taxon>Tephritoidea</taxon>
        <taxon>Tephritidae</taxon>
        <taxon>Bactrocera</taxon>
        <taxon>Bactrocera</taxon>
    </lineage>
</organism>
<evidence type="ECO:0000256" key="3">
    <source>
        <dbReference type="SAM" id="SignalP"/>
    </source>
</evidence>
<feature type="compositionally biased region" description="Polar residues" evidence="1">
    <location>
        <begin position="366"/>
        <end position="376"/>
    </location>
</feature>
<feature type="compositionally biased region" description="Acidic residues" evidence="1">
    <location>
        <begin position="94"/>
        <end position="119"/>
    </location>
</feature>
<evidence type="ECO:0000313" key="4">
    <source>
        <dbReference type="EMBL" id="JAI33329.1"/>
    </source>
</evidence>
<keyword evidence="2" id="KW-1133">Transmembrane helix</keyword>
<dbReference type="EMBL" id="GDHF01018985">
    <property type="protein sequence ID" value="JAI33329.1"/>
    <property type="molecule type" value="Transcribed_RNA"/>
</dbReference>
<feature type="signal peptide" evidence="3">
    <location>
        <begin position="1"/>
        <end position="28"/>
    </location>
</feature>
<feature type="transmembrane region" description="Helical" evidence="2">
    <location>
        <begin position="241"/>
        <end position="261"/>
    </location>
</feature>
<gene>
    <name evidence="4" type="ORF">c0_g1_i1</name>
</gene>
<feature type="transmembrane region" description="Helical" evidence="2">
    <location>
        <begin position="213"/>
        <end position="234"/>
    </location>
</feature>
<evidence type="ECO:0000256" key="2">
    <source>
        <dbReference type="SAM" id="Phobius"/>
    </source>
</evidence>
<keyword evidence="3" id="KW-0732">Signal</keyword>
<accession>A0A0K8V342</accession>
<feature type="region of interest" description="Disordered" evidence="1">
    <location>
        <begin position="325"/>
        <end position="376"/>
    </location>
</feature>
<keyword evidence="2" id="KW-0472">Membrane</keyword>
<protein>
    <submittedName>
        <fullName evidence="4">Uncharacterized protein</fullName>
    </submittedName>
</protein>
<feature type="chain" id="PRO_5005521674" evidence="3">
    <location>
        <begin position="29"/>
        <end position="376"/>
    </location>
</feature>
<dbReference type="OrthoDB" id="6611212at2759"/>
<name>A0A0K8V342_BACLA</name>
<evidence type="ECO:0000256" key="1">
    <source>
        <dbReference type="SAM" id="MobiDB-lite"/>
    </source>
</evidence>
<reference evidence="4" key="1">
    <citation type="submission" date="2015-06" db="EMBL/GenBank/DDBJ databases">
        <authorList>
            <person name="Hoefler B.C."/>
            <person name="Straight P.D."/>
        </authorList>
    </citation>
    <scope>NUCLEOTIDE SEQUENCE</scope>
</reference>
<keyword evidence="2" id="KW-0812">Transmembrane</keyword>
<proteinExistence type="predicted"/>
<dbReference type="AlphaFoldDB" id="A0A0K8V342"/>
<feature type="compositionally biased region" description="Polar residues" evidence="1">
    <location>
        <begin position="345"/>
        <end position="358"/>
    </location>
</feature>